<keyword evidence="1" id="KW-0812">Transmembrane</keyword>
<dbReference type="EMBL" id="CAJPDR010000783">
    <property type="protein sequence ID" value="CAF9942637.1"/>
    <property type="molecule type" value="Genomic_DNA"/>
</dbReference>
<keyword evidence="3" id="KW-1185">Reference proteome</keyword>
<sequence length="128" mass="14448">MDEFRQTLGSRLREFINEQPQQLEANGWSAEFVRGAMAELAGNSVLAGSGNSGDSVRVVTDAALLLSAKDPSMLDETNFWRKERHTLGKGLWLLTSAIIALTKFFVLEWSNEFDYQMDHDLPTELLFH</sequence>
<comment type="caution">
    <text evidence="2">The sequence shown here is derived from an EMBL/GenBank/DDBJ whole genome shotgun (WGS) entry which is preliminary data.</text>
</comment>
<feature type="transmembrane region" description="Helical" evidence="1">
    <location>
        <begin position="90"/>
        <end position="107"/>
    </location>
</feature>
<name>A0A8H3J8A4_9LECA</name>
<reference evidence="2" key="1">
    <citation type="submission" date="2021-03" db="EMBL/GenBank/DDBJ databases">
        <authorList>
            <person name="Tagirdzhanova G."/>
        </authorList>
    </citation>
    <scope>NUCLEOTIDE SEQUENCE</scope>
</reference>
<gene>
    <name evidence="2" type="ORF">ALECFALPRED_009873</name>
</gene>
<accession>A0A8H3J8A4</accession>
<keyword evidence="1" id="KW-0472">Membrane</keyword>
<dbReference type="OrthoDB" id="5410963at2759"/>
<organism evidence="2 3">
    <name type="scientific">Alectoria fallacina</name>
    <dbReference type="NCBI Taxonomy" id="1903189"/>
    <lineage>
        <taxon>Eukaryota</taxon>
        <taxon>Fungi</taxon>
        <taxon>Dikarya</taxon>
        <taxon>Ascomycota</taxon>
        <taxon>Pezizomycotina</taxon>
        <taxon>Lecanoromycetes</taxon>
        <taxon>OSLEUM clade</taxon>
        <taxon>Lecanoromycetidae</taxon>
        <taxon>Lecanorales</taxon>
        <taxon>Lecanorineae</taxon>
        <taxon>Parmeliaceae</taxon>
        <taxon>Alectoria</taxon>
    </lineage>
</organism>
<protein>
    <submittedName>
        <fullName evidence="2">Uncharacterized protein</fullName>
    </submittedName>
</protein>
<dbReference type="Proteomes" id="UP000664203">
    <property type="component" value="Unassembled WGS sequence"/>
</dbReference>
<evidence type="ECO:0000313" key="3">
    <source>
        <dbReference type="Proteomes" id="UP000664203"/>
    </source>
</evidence>
<keyword evidence="1" id="KW-1133">Transmembrane helix</keyword>
<evidence type="ECO:0000256" key="1">
    <source>
        <dbReference type="SAM" id="Phobius"/>
    </source>
</evidence>
<dbReference type="AlphaFoldDB" id="A0A8H3J8A4"/>
<evidence type="ECO:0000313" key="2">
    <source>
        <dbReference type="EMBL" id="CAF9942637.1"/>
    </source>
</evidence>
<proteinExistence type="predicted"/>